<accession>A0A1H7NI09</accession>
<dbReference type="PANTHER" id="PTHR35812">
    <property type="entry name" value="LIPOPROTEIN"/>
    <property type="match status" value="1"/>
</dbReference>
<feature type="chain" id="PRO_5011462806" description="Lcl C-terminal domain-containing protein" evidence="1">
    <location>
        <begin position="20"/>
        <end position="169"/>
    </location>
</feature>
<keyword evidence="4" id="KW-1185">Reference proteome</keyword>
<dbReference type="InterPro" id="IPR011460">
    <property type="entry name" value="Lcl_C"/>
</dbReference>
<feature type="signal peptide" evidence="1">
    <location>
        <begin position="1"/>
        <end position="19"/>
    </location>
</feature>
<sequence length="169" mass="18421">MTRAFILLTLLLVTPLALGSATERFHFPADGLVVDEAKSLVWMRCSLGQTFRKGRCHGEAARVDLAEAEAYASTAANAECPWRLPRFFELRSLMQASGDDTAVAIDASAFPDTPSGWYWNQASAGGHSQQDCFVDFTGNGRTRCNMAGDFHVRLVVDQDAATTDDCRAP</sequence>
<dbReference type="Pfam" id="PF07603">
    <property type="entry name" value="Lcl_C"/>
    <property type="match status" value="1"/>
</dbReference>
<reference evidence="4" key="1">
    <citation type="submission" date="2016-10" db="EMBL/GenBank/DDBJ databases">
        <authorList>
            <person name="Varghese N."/>
            <person name="Submissions S."/>
        </authorList>
    </citation>
    <scope>NUCLEOTIDE SEQUENCE [LARGE SCALE GENOMIC DNA]</scope>
    <source>
        <strain evidence="4">CGMCC 1.9150</strain>
    </source>
</reference>
<evidence type="ECO:0000313" key="4">
    <source>
        <dbReference type="Proteomes" id="UP000198807"/>
    </source>
</evidence>
<dbReference type="PANTHER" id="PTHR35812:SF1">
    <property type="entry name" value="LIPOPROTEIN"/>
    <property type="match status" value="1"/>
</dbReference>
<evidence type="ECO:0000259" key="2">
    <source>
        <dbReference type="Pfam" id="PF07603"/>
    </source>
</evidence>
<feature type="domain" description="Lcl C-terminal" evidence="2">
    <location>
        <begin position="31"/>
        <end position="155"/>
    </location>
</feature>
<proteinExistence type="predicted"/>
<evidence type="ECO:0000313" key="3">
    <source>
        <dbReference type="EMBL" id="SEL23136.1"/>
    </source>
</evidence>
<dbReference type="OrthoDB" id="9793251at2"/>
<dbReference type="Proteomes" id="UP000198807">
    <property type="component" value="Unassembled WGS sequence"/>
</dbReference>
<protein>
    <recommendedName>
        <fullName evidence="2">Lcl C-terminal domain-containing protein</fullName>
    </recommendedName>
</protein>
<keyword evidence="1" id="KW-0732">Signal</keyword>
<dbReference type="STRING" id="650850.SAMN04488129_10818"/>
<name>A0A1H7NI09_9GAMM</name>
<organism evidence="3 4">
    <name type="scientific">Halomonas daqiaonensis</name>
    <dbReference type="NCBI Taxonomy" id="650850"/>
    <lineage>
        <taxon>Bacteria</taxon>
        <taxon>Pseudomonadati</taxon>
        <taxon>Pseudomonadota</taxon>
        <taxon>Gammaproteobacteria</taxon>
        <taxon>Oceanospirillales</taxon>
        <taxon>Halomonadaceae</taxon>
        <taxon>Halomonas</taxon>
    </lineage>
</organism>
<dbReference type="AlphaFoldDB" id="A0A1H7NI09"/>
<evidence type="ECO:0000256" key="1">
    <source>
        <dbReference type="SAM" id="SignalP"/>
    </source>
</evidence>
<dbReference type="EMBL" id="FOBC01000008">
    <property type="protein sequence ID" value="SEL23136.1"/>
    <property type="molecule type" value="Genomic_DNA"/>
</dbReference>
<gene>
    <name evidence="3" type="ORF">SAMN04488129_10818</name>
</gene>
<dbReference type="RefSeq" id="WP_089712356.1">
    <property type="nucleotide sequence ID" value="NZ_FOBC01000008.1"/>
</dbReference>